<sequence>MKIIIIILSLLYIFYLLFEKINLDKNRKNLKYIIHINGIRGKSTVSRLIDAGLRAGGYKVFTKTTGTAPRIIDTDAKEFEINRQGKANIREQIKAINWASKEKAEILILECMAVKPELQYICENKILNSNIVAITNVRKDHLDEMGDNLDKIAESLSNTIPKKAIFFTTDQNYFNFFKNKCEKKETKAVLSKNIKNEYWEIDFPTNIALAIDICKYLNIDKKVALEGMKSYHKDPGSLKILTYLNKKNFRIFFVNTLAANDPDSTEIILDRVSTKTYWNNERYLLVNNRVDRLSRLEQFVTFTIKFEKKFDKILISGENKNLFYKYLLKNGMDKNRIIILLDEEYFENIGEDSLIFAVGNICRLGKKLVDYFEERGEIIDDK</sequence>
<dbReference type="GO" id="GO:0016881">
    <property type="term" value="F:acid-amino acid ligase activity"/>
    <property type="evidence" value="ECO:0007669"/>
    <property type="project" value="InterPro"/>
</dbReference>
<accession>A0A0M4RFD0</accession>
<dbReference type="GO" id="GO:0016020">
    <property type="term" value="C:membrane"/>
    <property type="evidence" value="ECO:0007669"/>
    <property type="project" value="InterPro"/>
</dbReference>
<feature type="domain" description="Mur ligase central" evidence="1">
    <location>
        <begin position="38"/>
        <end position="199"/>
    </location>
</feature>
<dbReference type="Proteomes" id="UP000063147">
    <property type="component" value="Chromosome"/>
</dbReference>
<evidence type="ECO:0000313" key="3">
    <source>
        <dbReference type="Proteomes" id="UP000063147"/>
    </source>
</evidence>
<dbReference type="PANTHER" id="PTHR43445">
    <property type="entry name" value="UDP-N-ACETYLMURAMATE--L-ALANINE LIGASE-RELATED"/>
    <property type="match status" value="1"/>
</dbReference>
<dbReference type="AlphaFoldDB" id="A0A0M4RFD0"/>
<dbReference type="InterPro" id="IPR050061">
    <property type="entry name" value="MurCDEF_pg_biosynth"/>
</dbReference>
<evidence type="ECO:0000313" key="2">
    <source>
        <dbReference type="EMBL" id="ALF17898.1"/>
    </source>
</evidence>
<dbReference type="InterPro" id="IPR013221">
    <property type="entry name" value="Mur_ligase_cen"/>
</dbReference>
<dbReference type="RefSeq" id="WP_060676247.1">
    <property type="nucleotide sequence ID" value="NZ_CP012713.1"/>
</dbReference>
<proteinExistence type="predicted"/>
<reference evidence="2 3" key="1">
    <citation type="submission" date="2015-09" db="EMBL/GenBank/DDBJ databases">
        <authorList>
            <person name="Jackson K.R."/>
            <person name="Lunt B.L."/>
            <person name="Fisher J.N.B."/>
            <person name="Gardner A.V."/>
            <person name="Bailey M.E."/>
            <person name="Deus L.M."/>
            <person name="Earl A.S."/>
            <person name="Gibby P.D."/>
            <person name="Hartmann K.A."/>
            <person name="Liu J.E."/>
            <person name="Manci A.M."/>
            <person name="Nielsen D.A."/>
            <person name="Solomon M.B."/>
            <person name="Breakwell D.P."/>
            <person name="Burnett S.H."/>
            <person name="Grose J.H."/>
        </authorList>
    </citation>
    <scope>NUCLEOTIDE SEQUENCE [LARGE SCALE GENOMIC DNA]</scope>
    <source>
        <strain evidence="2 3">KCOM 1279</strain>
    </source>
</reference>
<dbReference type="Gene3D" id="3.40.1190.10">
    <property type="entry name" value="Mur-like, catalytic domain"/>
    <property type="match status" value="1"/>
</dbReference>
<dbReference type="GO" id="GO:0005524">
    <property type="term" value="F:ATP binding"/>
    <property type="evidence" value="ECO:0007669"/>
    <property type="project" value="InterPro"/>
</dbReference>
<dbReference type="GO" id="GO:0045227">
    <property type="term" value="P:capsule polysaccharide biosynthetic process"/>
    <property type="evidence" value="ECO:0007669"/>
    <property type="project" value="InterPro"/>
</dbReference>
<dbReference type="NCBIfam" id="TIGR04012">
    <property type="entry name" value="poly_gGlu_PgsB"/>
    <property type="match status" value="1"/>
</dbReference>
<dbReference type="PATRIC" id="fig|76859.3.peg.1368"/>
<dbReference type="PANTHER" id="PTHR43445:SF1">
    <property type="entry name" value="PGA SYNTHASE CAPB"/>
    <property type="match status" value="1"/>
</dbReference>
<gene>
    <name evidence="2" type="ORF">RN98_06815</name>
</gene>
<organism evidence="2">
    <name type="scientific">Fusobacterium animalis</name>
    <dbReference type="NCBI Taxonomy" id="76859"/>
    <lineage>
        <taxon>Bacteria</taxon>
        <taxon>Fusobacteriati</taxon>
        <taxon>Fusobacteriota</taxon>
        <taxon>Fusobacteriia</taxon>
        <taxon>Fusobacteriales</taxon>
        <taxon>Fusobacteriaceae</taxon>
        <taxon>Fusobacterium</taxon>
    </lineage>
</organism>
<dbReference type="SUPFAM" id="SSF53623">
    <property type="entry name" value="MurD-like peptide ligases, catalytic domain"/>
    <property type="match status" value="1"/>
</dbReference>
<dbReference type="OrthoDB" id="2884at2"/>
<dbReference type="PRINTS" id="PR01758">
    <property type="entry name" value="CAPSULEPROTB"/>
</dbReference>
<dbReference type="Pfam" id="PF08245">
    <property type="entry name" value="Mur_ligase_M"/>
    <property type="match status" value="1"/>
</dbReference>
<dbReference type="InterPro" id="IPR036565">
    <property type="entry name" value="Mur-like_cat_sf"/>
</dbReference>
<evidence type="ECO:0000259" key="1">
    <source>
        <dbReference type="Pfam" id="PF08245"/>
    </source>
</evidence>
<name>A0A0M4RFD0_9FUSO</name>
<dbReference type="InterPro" id="IPR008337">
    <property type="entry name" value="Capsule_biosynth_CapB"/>
</dbReference>
<protein>
    <submittedName>
        <fullName evidence="2">Poly-gamma-glutamate synthase PgsB</fullName>
    </submittedName>
</protein>
<dbReference type="EMBL" id="CP012713">
    <property type="protein sequence ID" value="ALF17898.1"/>
    <property type="molecule type" value="Genomic_DNA"/>
</dbReference>